<reference evidence="1" key="1">
    <citation type="submission" date="2023-04" db="EMBL/GenBank/DDBJ databases">
        <authorList>
            <person name="Vijverberg K."/>
            <person name="Xiong W."/>
            <person name="Schranz E."/>
        </authorList>
    </citation>
    <scope>NUCLEOTIDE SEQUENCE</scope>
</reference>
<protein>
    <submittedName>
        <fullName evidence="1">Uncharacterized protein</fullName>
    </submittedName>
</protein>
<keyword evidence="2" id="KW-1185">Reference proteome</keyword>
<proteinExistence type="predicted"/>
<organism evidence="1 2">
    <name type="scientific">Lactuca saligna</name>
    <name type="common">Willowleaf lettuce</name>
    <dbReference type="NCBI Taxonomy" id="75948"/>
    <lineage>
        <taxon>Eukaryota</taxon>
        <taxon>Viridiplantae</taxon>
        <taxon>Streptophyta</taxon>
        <taxon>Embryophyta</taxon>
        <taxon>Tracheophyta</taxon>
        <taxon>Spermatophyta</taxon>
        <taxon>Magnoliopsida</taxon>
        <taxon>eudicotyledons</taxon>
        <taxon>Gunneridae</taxon>
        <taxon>Pentapetalae</taxon>
        <taxon>asterids</taxon>
        <taxon>campanulids</taxon>
        <taxon>Asterales</taxon>
        <taxon>Asteraceae</taxon>
        <taxon>Cichorioideae</taxon>
        <taxon>Cichorieae</taxon>
        <taxon>Lactucinae</taxon>
        <taxon>Lactuca</taxon>
    </lineage>
</organism>
<name>A0AA35Z5T2_LACSI</name>
<dbReference type="Proteomes" id="UP001177003">
    <property type="component" value="Chromosome 5"/>
</dbReference>
<dbReference type="EMBL" id="OX465081">
    <property type="protein sequence ID" value="CAI9286022.1"/>
    <property type="molecule type" value="Genomic_DNA"/>
</dbReference>
<evidence type="ECO:0000313" key="1">
    <source>
        <dbReference type="EMBL" id="CAI9286022.1"/>
    </source>
</evidence>
<dbReference type="AlphaFoldDB" id="A0AA35Z5T2"/>
<accession>A0AA35Z5T2</accession>
<gene>
    <name evidence="1" type="ORF">LSALG_LOCUS25462</name>
</gene>
<sequence>MHSNPNPNRDGSYHHLLSPTPALQQFMPPLIIGVVQAKLIIDETPVSDEKPQATDVTGPPPLRYASWESPNQRCYCFRYYWQRQTSSSPYFSPYDYVTAVVQSERHEGPPWQSAMVAATVNEVVVAVSCATAVATHHRWVLGLCSEQRIVGIMKRKVQTTTVGWWLLPPAATGRRVGWRCALIALGPRLGDVWTMWD</sequence>
<evidence type="ECO:0000313" key="2">
    <source>
        <dbReference type="Proteomes" id="UP001177003"/>
    </source>
</evidence>